<evidence type="ECO:0000313" key="2">
    <source>
        <dbReference type="EMBL" id="CAK0876808.1"/>
    </source>
</evidence>
<gene>
    <name evidence="2" type="ORF">PCOR1329_LOCUS61026</name>
</gene>
<organism evidence="2 3">
    <name type="scientific">Prorocentrum cordatum</name>
    <dbReference type="NCBI Taxonomy" id="2364126"/>
    <lineage>
        <taxon>Eukaryota</taxon>
        <taxon>Sar</taxon>
        <taxon>Alveolata</taxon>
        <taxon>Dinophyceae</taxon>
        <taxon>Prorocentrales</taxon>
        <taxon>Prorocentraceae</taxon>
        <taxon>Prorocentrum</taxon>
    </lineage>
</organism>
<comment type="caution">
    <text evidence="2">The sequence shown here is derived from an EMBL/GenBank/DDBJ whole genome shotgun (WGS) entry which is preliminary data.</text>
</comment>
<sequence>MENEQLRDRADSLDGAHSPQEPESGVAEAQGLQACHWRACTRSKKTCRMRTSASSAGIDDDAACSACPASHSPPCCSPVLRRSAVAVGRLAAAQLAATLLSAVLPAVLLADAALLSAVCCRAARCCTARPAAPRSPGPPGRNRSATALCPRRLFAQRRPSASRRTPCRRCRLCGIERLPPRTG</sequence>
<evidence type="ECO:0000256" key="1">
    <source>
        <dbReference type="SAM" id="MobiDB-lite"/>
    </source>
</evidence>
<accession>A0ABN9VV33</accession>
<dbReference type="EMBL" id="CAUYUJ010017666">
    <property type="protein sequence ID" value="CAK0876808.1"/>
    <property type="molecule type" value="Genomic_DNA"/>
</dbReference>
<keyword evidence="3" id="KW-1185">Reference proteome</keyword>
<proteinExistence type="predicted"/>
<feature type="compositionally biased region" description="Basic and acidic residues" evidence="1">
    <location>
        <begin position="1"/>
        <end position="14"/>
    </location>
</feature>
<dbReference type="Proteomes" id="UP001189429">
    <property type="component" value="Unassembled WGS sequence"/>
</dbReference>
<protein>
    <submittedName>
        <fullName evidence="2">Uncharacterized protein</fullName>
    </submittedName>
</protein>
<reference evidence="2" key="1">
    <citation type="submission" date="2023-10" db="EMBL/GenBank/DDBJ databases">
        <authorList>
            <person name="Chen Y."/>
            <person name="Shah S."/>
            <person name="Dougan E. K."/>
            <person name="Thang M."/>
            <person name="Chan C."/>
        </authorList>
    </citation>
    <scope>NUCLEOTIDE SEQUENCE [LARGE SCALE GENOMIC DNA]</scope>
</reference>
<feature type="region of interest" description="Disordered" evidence="1">
    <location>
        <begin position="1"/>
        <end position="25"/>
    </location>
</feature>
<name>A0ABN9VV33_9DINO</name>
<evidence type="ECO:0000313" key="3">
    <source>
        <dbReference type="Proteomes" id="UP001189429"/>
    </source>
</evidence>